<evidence type="ECO:0000313" key="1">
    <source>
        <dbReference type="EMBL" id="MFI1715905.1"/>
    </source>
</evidence>
<name>A0ABW7UC82_9ACTN</name>
<sequence length="57" mass="5871">MLAALSSGWSIRRPEAADAFRAGTDQDAGYDGTATAHGRDCVMLADTTAGEAAPFLL</sequence>
<dbReference type="Proteomes" id="UP001611339">
    <property type="component" value="Unassembled WGS sequence"/>
</dbReference>
<dbReference type="RefSeq" id="WP_398710602.1">
    <property type="nucleotide sequence ID" value="NZ_JBIRUI010000008.1"/>
</dbReference>
<proteinExistence type="predicted"/>
<keyword evidence="2" id="KW-1185">Reference proteome</keyword>
<comment type="caution">
    <text evidence="1">The sequence shown here is derived from an EMBL/GenBank/DDBJ whole genome shotgun (WGS) entry which is preliminary data.</text>
</comment>
<reference evidence="1 2" key="1">
    <citation type="submission" date="2024-10" db="EMBL/GenBank/DDBJ databases">
        <title>The Natural Products Discovery Center: Release of the First 8490 Sequenced Strains for Exploring Actinobacteria Biosynthetic Diversity.</title>
        <authorList>
            <person name="Kalkreuter E."/>
            <person name="Kautsar S.A."/>
            <person name="Yang D."/>
            <person name="Bader C.D."/>
            <person name="Teijaro C.N."/>
            <person name="Fluegel L."/>
            <person name="Davis C.M."/>
            <person name="Simpson J.R."/>
            <person name="Lauterbach L."/>
            <person name="Steele A.D."/>
            <person name="Gui C."/>
            <person name="Meng S."/>
            <person name="Li G."/>
            <person name="Viehrig K."/>
            <person name="Ye F."/>
            <person name="Su P."/>
            <person name="Kiefer A.F."/>
            <person name="Nichols A."/>
            <person name="Cepeda A.J."/>
            <person name="Yan W."/>
            <person name="Fan B."/>
            <person name="Jiang Y."/>
            <person name="Adhikari A."/>
            <person name="Zheng C.-J."/>
            <person name="Schuster L."/>
            <person name="Cowan T.M."/>
            <person name="Smanski M.J."/>
            <person name="Chevrette M.G."/>
            <person name="De Carvalho L.P.S."/>
            <person name="Shen B."/>
        </authorList>
    </citation>
    <scope>NUCLEOTIDE SEQUENCE [LARGE SCALE GENOMIC DNA]</scope>
    <source>
        <strain evidence="1 2">NPDC020602</strain>
    </source>
</reference>
<dbReference type="EMBL" id="JBIRUI010000008">
    <property type="protein sequence ID" value="MFI1715905.1"/>
    <property type="molecule type" value="Genomic_DNA"/>
</dbReference>
<organism evidence="1 2">
    <name type="scientific">Streptomyces litmocidini</name>
    <dbReference type="NCBI Taxonomy" id="67318"/>
    <lineage>
        <taxon>Bacteria</taxon>
        <taxon>Bacillati</taxon>
        <taxon>Actinomycetota</taxon>
        <taxon>Actinomycetes</taxon>
        <taxon>Kitasatosporales</taxon>
        <taxon>Streptomycetaceae</taxon>
        <taxon>Streptomyces</taxon>
    </lineage>
</organism>
<protein>
    <submittedName>
        <fullName evidence="1">Uncharacterized protein</fullName>
    </submittedName>
</protein>
<accession>A0ABW7UC82</accession>
<gene>
    <name evidence="1" type="ORF">ACH407_20315</name>
</gene>
<evidence type="ECO:0000313" key="2">
    <source>
        <dbReference type="Proteomes" id="UP001611339"/>
    </source>
</evidence>